<dbReference type="InterPro" id="IPR002657">
    <property type="entry name" value="BilAc:Na_symport/Acr3"/>
</dbReference>
<sequence length="319" mass="33893">MQNLLTRFTGLYPLWLLAFAALAFVKPESLFWFSGQWITWALTTVMLGMGFTLTVDDFRRLLKMPGCVALGFAAQYTIMPLAGWAVAEAMNLEPGFAIGLILVASCPGGTASNMITYLARANVALSVILTLASTLLAFIMTPLWCKTLAGTYVAVDAWGLCLSTLQAVVVPVIIGVLCNWRFPQTVAKVATLGPVVSVIAICFITGGIVAQSADSMAANAGKLTLAVALLHLIGFALGHIVSKVFGYSDDVARTVSIEVGMQNGGMAAMLAKRHFTTEPLSAVPAVFSALMQNLIGSLLAAWWRARPVPCTDVSDKNCP</sequence>
<reference evidence="6 7" key="1">
    <citation type="submission" date="2020-08" db="EMBL/GenBank/DDBJ databases">
        <title>Genomic Encyclopedia of Type Strains, Phase IV (KMG-IV): sequencing the most valuable type-strain genomes for metagenomic binning, comparative biology and taxonomic classification.</title>
        <authorList>
            <person name="Goeker M."/>
        </authorList>
    </citation>
    <scope>NUCLEOTIDE SEQUENCE [LARGE SCALE GENOMIC DNA]</scope>
    <source>
        <strain evidence="6 7">DSM 12251</strain>
    </source>
</reference>
<dbReference type="Pfam" id="PF01758">
    <property type="entry name" value="SBF"/>
    <property type="match status" value="1"/>
</dbReference>
<dbReference type="EMBL" id="JACHIF010000006">
    <property type="protein sequence ID" value="MBB5038997.1"/>
    <property type="molecule type" value="Genomic_DNA"/>
</dbReference>
<dbReference type="Gene3D" id="1.20.1530.20">
    <property type="match status" value="1"/>
</dbReference>
<feature type="transmembrane region" description="Helical" evidence="5">
    <location>
        <begin position="123"/>
        <end position="145"/>
    </location>
</feature>
<proteinExistence type="predicted"/>
<evidence type="ECO:0000256" key="1">
    <source>
        <dbReference type="ARBA" id="ARBA00004141"/>
    </source>
</evidence>
<dbReference type="InterPro" id="IPR004710">
    <property type="entry name" value="Bilac:Na_transpt"/>
</dbReference>
<feature type="transmembrane region" description="Helical" evidence="5">
    <location>
        <begin position="92"/>
        <end position="111"/>
    </location>
</feature>
<dbReference type="InterPro" id="IPR038770">
    <property type="entry name" value="Na+/solute_symporter_sf"/>
</dbReference>
<dbReference type="PANTHER" id="PTHR10361:SF28">
    <property type="entry name" value="P3 PROTEIN-RELATED"/>
    <property type="match status" value="1"/>
</dbReference>
<gene>
    <name evidence="6" type="ORF">HNQ64_003262</name>
</gene>
<evidence type="ECO:0000313" key="6">
    <source>
        <dbReference type="EMBL" id="MBB5038997.1"/>
    </source>
</evidence>
<feature type="transmembrane region" description="Helical" evidence="5">
    <location>
        <begin position="37"/>
        <end position="55"/>
    </location>
</feature>
<evidence type="ECO:0000256" key="5">
    <source>
        <dbReference type="SAM" id="Phobius"/>
    </source>
</evidence>
<accession>A0A7W7YN13</accession>
<dbReference type="AlphaFoldDB" id="A0A7W7YN13"/>
<keyword evidence="4 5" id="KW-0472">Membrane</keyword>
<keyword evidence="3 5" id="KW-1133">Transmembrane helix</keyword>
<comment type="subcellular location">
    <subcellularLocation>
        <location evidence="1">Membrane</location>
        <topology evidence="1">Multi-pass membrane protein</topology>
    </subcellularLocation>
</comment>
<evidence type="ECO:0000256" key="2">
    <source>
        <dbReference type="ARBA" id="ARBA00022692"/>
    </source>
</evidence>
<keyword evidence="2 5" id="KW-0812">Transmembrane</keyword>
<dbReference type="RefSeq" id="WP_184210311.1">
    <property type="nucleotide sequence ID" value="NZ_JACHIF010000006.1"/>
</dbReference>
<feature type="transmembrane region" description="Helical" evidence="5">
    <location>
        <begin position="189"/>
        <end position="211"/>
    </location>
</feature>
<protein>
    <submittedName>
        <fullName evidence="6">BASS family bile acid:Na+ symporter</fullName>
    </submittedName>
</protein>
<dbReference type="Proteomes" id="UP000534294">
    <property type="component" value="Unassembled WGS sequence"/>
</dbReference>
<evidence type="ECO:0000256" key="3">
    <source>
        <dbReference type="ARBA" id="ARBA00022989"/>
    </source>
</evidence>
<dbReference type="GO" id="GO:0016020">
    <property type="term" value="C:membrane"/>
    <property type="evidence" value="ECO:0007669"/>
    <property type="project" value="UniProtKB-SubCell"/>
</dbReference>
<name>A0A7W7YN13_9BACT</name>
<feature type="transmembrane region" description="Helical" evidence="5">
    <location>
        <begin position="67"/>
        <end position="86"/>
    </location>
</feature>
<comment type="caution">
    <text evidence="6">The sequence shown here is derived from an EMBL/GenBank/DDBJ whole genome shotgun (WGS) entry which is preliminary data.</text>
</comment>
<dbReference type="PANTHER" id="PTHR10361">
    <property type="entry name" value="SODIUM-BILE ACID COTRANSPORTER"/>
    <property type="match status" value="1"/>
</dbReference>
<keyword evidence="7" id="KW-1185">Reference proteome</keyword>
<evidence type="ECO:0000313" key="7">
    <source>
        <dbReference type="Proteomes" id="UP000534294"/>
    </source>
</evidence>
<organism evidence="6 7">
    <name type="scientific">Prosthecobacter dejongeii</name>
    <dbReference type="NCBI Taxonomy" id="48465"/>
    <lineage>
        <taxon>Bacteria</taxon>
        <taxon>Pseudomonadati</taxon>
        <taxon>Verrucomicrobiota</taxon>
        <taxon>Verrucomicrobiia</taxon>
        <taxon>Verrucomicrobiales</taxon>
        <taxon>Verrucomicrobiaceae</taxon>
        <taxon>Prosthecobacter</taxon>
    </lineage>
</organism>
<feature type="transmembrane region" description="Helical" evidence="5">
    <location>
        <begin position="223"/>
        <end position="241"/>
    </location>
</feature>
<feature type="transmembrane region" description="Helical" evidence="5">
    <location>
        <begin position="157"/>
        <end position="177"/>
    </location>
</feature>
<evidence type="ECO:0000256" key="4">
    <source>
        <dbReference type="ARBA" id="ARBA00023136"/>
    </source>
</evidence>